<comment type="caution">
    <text evidence="1">The sequence shown here is derived from an EMBL/GenBank/DDBJ whole genome shotgun (WGS) entry which is preliminary data.</text>
</comment>
<sequence length="133" mass="15330">MKTDAGLILLGSLNIEFKTLTAMVHIYCRDHHQGTTLCADCDDFLHYAEMKLDRCPYGEAKPTCRQCPIHCYKADYKNTSQTIMRYSGPRMLYKHPILAIRHLLAERRPVPSKPVANASNRHRRKIIEACDQK</sequence>
<accession>A0AAW7YAW7</accession>
<name>A0AAW7YAW7_9GAMM</name>
<dbReference type="Pfam" id="PF11756">
    <property type="entry name" value="YgbA_NO"/>
    <property type="match status" value="1"/>
</dbReference>
<reference evidence="1" key="1">
    <citation type="submission" date="2023-07" db="EMBL/GenBank/DDBJ databases">
        <title>Genome content predicts the carbon catabolic preferences of heterotrophic bacteria.</title>
        <authorList>
            <person name="Gralka M."/>
        </authorList>
    </citation>
    <scope>NUCLEOTIDE SEQUENCE</scope>
    <source>
        <strain evidence="1">G2M05</strain>
    </source>
</reference>
<dbReference type="AlphaFoldDB" id="A0AAW7YAW7"/>
<evidence type="ECO:0000313" key="2">
    <source>
        <dbReference type="Proteomes" id="UP001170624"/>
    </source>
</evidence>
<dbReference type="NCBIfam" id="NF007715">
    <property type="entry name" value="PRK10410.1-3"/>
    <property type="match status" value="1"/>
</dbReference>
<proteinExistence type="predicted"/>
<dbReference type="RefSeq" id="WP_281223220.1">
    <property type="nucleotide sequence ID" value="NZ_CANMLA010000019.1"/>
</dbReference>
<dbReference type="InterPro" id="IPR020483">
    <property type="entry name" value="Uncharacterised_YgbA"/>
</dbReference>
<protein>
    <submittedName>
        <fullName evidence="1">Nitrous oxide-stimulated promoter family protein</fullName>
    </submittedName>
</protein>
<dbReference type="Proteomes" id="UP001170624">
    <property type="component" value="Unassembled WGS sequence"/>
</dbReference>
<evidence type="ECO:0000313" key="1">
    <source>
        <dbReference type="EMBL" id="MDO6543934.1"/>
    </source>
</evidence>
<dbReference type="NCBIfam" id="NF007714">
    <property type="entry name" value="PRK10410.1-2"/>
    <property type="match status" value="1"/>
</dbReference>
<gene>
    <name evidence="1" type="ORF">Q4568_15410</name>
</gene>
<dbReference type="EMBL" id="JAUOPU010000017">
    <property type="protein sequence ID" value="MDO6543934.1"/>
    <property type="molecule type" value="Genomic_DNA"/>
</dbReference>
<organism evidence="1 2">
    <name type="scientific">Photobacterium sanguinicancri</name>
    <dbReference type="NCBI Taxonomy" id="875932"/>
    <lineage>
        <taxon>Bacteria</taxon>
        <taxon>Pseudomonadati</taxon>
        <taxon>Pseudomonadota</taxon>
        <taxon>Gammaproteobacteria</taxon>
        <taxon>Vibrionales</taxon>
        <taxon>Vibrionaceae</taxon>
        <taxon>Photobacterium</taxon>
    </lineage>
</organism>